<gene>
    <name evidence="1" type="ORF">G2W53_026005</name>
</gene>
<name>A0A834WEP7_9FABA</name>
<keyword evidence="2" id="KW-1185">Reference proteome</keyword>
<dbReference type="Proteomes" id="UP000634136">
    <property type="component" value="Unassembled WGS sequence"/>
</dbReference>
<dbReference type="AlphaFoldDB" id="A0A834WEP7"/>
<evidence type="ECO:0000313" key="1">
    <source>
        <dbReference type="EMBL" id="KAF7820550.1"/>
    </source>
</evidence>
<comment type="caution">
    <text evidence="1">The sequence shown here is derived from an EMBL/GenBank/DDBJ whole genome shotgun (WGS) entry which is preliminary data.</text>
</comment>
<evidence type="ECO:0000313" key="2">
    <source>
        <dbReference type="Proteomes" id="UP000634136"/>
    </source>
</evidence>
<reference evidence="1" key="1">
    <citation type="submission" date="2020-09" db="EMBL/GenBank/DDBJ databases">
        <title>Genome-Enabled Discovery of Anthraquinone Biosynthesis in Senna tora.</title>
        <authorList>
            <person name="Kang S.-H."/>
            <person name="Pandey R.P."/>
            <person name="Lee C.-M."/>
            <person name="Sim J.-S."/>
            <person name="Jeong J.-T."/>
            <person name="Choi B.-S."/>
            <person name="Jung M."/>
            <person name="Ginzburg D."/>
            <person name="Zhao K."/>
            <person name="Won S.Y."/>
            <person name="Oh T.-J."/>
            <person name="Yu Y."/>
            <person name="Kim N.-H."/>
            <person name="Lee O.R."/>
            <person name="Lee T.-H."/>
            <person name="Bashyal P."/>
            <person name="Kim T.-S."/>
            <person name="Lee W.-H."/>
            <person name="Kawkins C."/>
            <person name="Kim C.-K."/>
            <person name="Kim J.S."/>
            <person name="Ahn B.O."/>
            <person name="Rhee S.Y."/>
            <person name="Sohng J.K."/>
        </authorList>
    </citation>
    <scope>NUCLEOTIDE SEQUENCE</scope>
    <source>
        <tissue evidence="1">Leaf</tissue>
    </source>
</reference>
<dbReference type="EMBL" id="JAAIUW010000008">
    <property type="protein sequence ID" value="KAF7820550.1"/>
    <property type="molecule type" value="Genomic_DNA"/>
</dbReference>
<proteinExistence type="predicted"/>
<protein>
    <submittedName>
        <fullName evidence="1">Uncharacterized protein</fullName>
    </submittedName>
</protein>
<accession>A0A834WEP7</accession>
<sequence>MGYSPKKKLASLLDFAFPYHIPGSRVLLYAYTFDRIIGTACCEVSISFRAPDWFVRPERLNGGTDQFDVLNDIVREYLCYSPSQRQCVAFPTSKSRLNLINNVSEIHLPLPSMEAPSLLEPSSSSWLRTLSSSLFNSLPNFSKKRIILLVDGSLNTMKSSCNSILPLLYVTKGLSCEFHSNLSVSNKMGWWSELVLVKLLVAASQKRELQPDLVFVFRALFEFRDGFGLGLLFLSGFEADIQAPYLSITSLIDFVAFPFLPLLCEWGNVQGHAHRLRTQSKLSVVLRIRFSWPYHEHSIVIIESWFTYLSRNLNPMVFPRSLMIKAYLKGLQRRFHSLSLRAKLRRSKASLSMVMLFSPVGSAGSIDSSLDDSNSS</sequence>
<organism evidence="1 2">
    <name type="scientific">Senna tora</name>
    <dbReference type="NCBI Taxonomy" id="362788"/>
    <lineage>
        <taxon>Eukaryota</taxon>
        <taxon>Viridiplantae</taxon>
        <taxon>Streptophyta</taxon>
        <taxon>Embryophyta</taxon>
        <taxon>Tracheophyta</taxon>
        <taxon>Spermatophyta</taxon>
        <taxon>Magnoliopsida</taxon>
        <taxon>eudicotyledons</taxon>
        <taxon>Gunneridae</taxon>
        <taxon>Pentapetalae</taxon>
        <taxon>rosids</taxon>
        <taxon>fabids</taxon>
        <taxon>Fabales</taxon>
        <taxon>Fabaceae</taxon>
        <taxon>Caesalpinioideae</taxon>
        <taxon>Cassia clade</taxon>
        <taxon>Senna</taxon>
    </lineage>
</organism>